<protein>
    <submittedName>
        <fullName evidence="1">Uncharacterized protein</fullName>
    </submittedName>
</protein>
<gene>
    <name evidence="1" type="ORF">QFC24_000914</name>
</gene>
<evidence type="ECO:0000313" key="2">
    <source>
        <dbReference type="Proteomes" id="UP001234202"/>
    </source>
</evidence>
<proteinExistence type="predicted"/>
<dbReference type="EMBL" id="JASBWV010000002">
    <property type="protein sequence ID" value="KAJ9127505.1"/>
    <property type="molecule type" value="Genomic_DNA"/>
</dbReference>
<keyword evidence="2" id="KW-1185">Reference proteome</keyword>
<sequence>MAVQSSQLRQHLRAVPGVPVIHFNERGVMVMEMPSDATLKQKDRLENAKLTEQLANPLPTLDNVIIGENPVLQPTPLPVRSRKTTKAANPLSQKKKKEVQSGRPSKKQLEAEMERKAEMEQRRAQKRPRDAGDSDDEKAEIDDDTAPTRSEDKGAHVSPDVTSATPKETATTSNPNDETEQKKKRRKRRKKGPAVPVDEHQDGDVAEES</sequence>
<dbReference type="Proteomes" id="UP001234202">
    <property type="component" value="Unassembled WGS sequence"/>
</dbReference>
<name>A0ACC2XV73_9TREE</name>
<reference evidence="1" key="1">
    <citation type="submission" date="2023-04" db="EMBL/GenBank/DDBJ databases">
        <title>Draft Genome sequencing of Naganishia species isolated from polar environments using Oxford Nanopore Technology.</title>
        <authorList>
            <person name="Leo P."/>
            <person name="Venkateswaran K."/>
        </authorList>
    </citation>
    <scope>NUCLEOTIDE SEQUENCE</scope>
    <source>
        <strain evidence="1">DBVPG 5303</strain>
    </source>
</reference>
<organism evidence="1 2">
    <name type="scientific">Naganishia onofrii</name>
    <dbReference type="NCBI Taxonomy" id="1851511"/>
    <lineage>
        <taxon>Eukaryota</taxon>
        <taxon>Fungi</taxon>
        <taxon>Dikarya</taxon>
        <taxon>Basidiomycota</taxon>
        <taxon>Agaricomycotina</taxon>
        <taxon>Tremellomycetes</taxon>
        <taxon>Filobasidiales</taxon>
        <taxon>Filobasidiaceae</taxon>
        <taxon>Naganishia</taxon>
    </lineage>
</organism>
<accession>A0ACC2XV73</accession>
<comment type="caution">
    <text evidence="1">The sequence shown here is derived from an EMBL/GenBank/DDBJ whole genome shotgun (WGS) entry which is preliminary data.</text>
</comment>
<evidence type="ECO:0000313" key="1">
    <source>
        <dbReference type="EMBL" id="KAJ9127505.1"/>
    </source>
</evidence>